<organism evidence="2 3">
    <name type="scientific">Cellulophaga geojensis KL-A</name>
    <dbReference type="NCBI Taxonomy" id="1328323"/>
    <lineage>
        <taxon>Bacteria</taxon>
        <taxon>Pseudomonadati</taxon>
        <taxon>Bacteroidota</taxon>
        <taxon>Flavobacteriia</taxon>
        <taxon>Flavobacteriales</taxon>
        <taxon>Flavobacteriaceae</taxon>
        <taxon>Cellulophaga</taxon>
    </lineage>
</organism>
<evidence type="ECO:0008006" key="4">
    <source>
        <dbReference type="Google" id="ProtNLM"/>
    </source>
</evidence>
<feature type="transmembrane region" description="Helical" evidence="1">
    <location>
        <begin position="18"/>
        <end position="36"/>
    </location>
</feature>
<evidence type="ECO:0000313" key="2">
    <source>
        <dbReference type="EMBL" id="EWH14513.1"/>
    </source>
</evidence>
<sequence length="78" mass="8586">MELPKLPNNNKPNHLKNAAILSGIAFQMGAIIYLAHKGGVWLDGYYNIKNEIFTIIATLSGVAISIFAVVTQLKKIKF</sequence>
<feature type="transmembrane region" description="Helical" evidence="1">
    <location>
        <begin position="52"/>
        <end position="73"/>
    </location>
</feature>
<name>A0ABP3B9W8_9FLAO</name>
<reference evidence="2 3" key="1">
    <citation type="journal article" date="2014" name="Genome Announc.">
        <title>Draft Genome Sequence of the Carrageenan-Degrading Bacterium Cellulophaga sp. Strain KL-A, Isolated from Decaying Marine Algae.</title>
        <authorList>
            <person name="Shan D."/>
            <person name="Ying J."/>
            <person name="Li X."/>
            <person name="Gao Z."/>
            <person name="Wei G."/>
            <person name="Shao Z."/>
        </authorList>
    </citation>
    <scope>NUCLEOTIDE SEQUENCE [LARGE SCALE GENOMIC DNA]</scope>
    <source>
        <strain evidence="2 3">KL-A</strain>
    </source>
</reference>
<keyword evidence="3" id="KW-1185">Reference proteome</keyword>
<dbReference type="InterPro" id="IPR032820">
    <property type="entry name" value="ATPase_put"/>
</dbReference>
<comment type="caution">
    <text evidence="2">The sequence shown here is derived from an EMBL/GenBank/DDBJ whole genome shotgun (WGS) entry which is preliminary data.</text>
</comment>
<keyword evidence="1" id="KW-0812">Transmembrane</keyword>
<protein>
    <recommendedName>
        <fullName evidence="4">AtpZ/AtpI family protein</fullName>
    </recommendedName>
</protein>
<evidence type="ECO:0000313" key="3">
    <source>
        <dbReference type="Proteomes" id="UP000019275"/>
    </source>
</evidence>
<dbReference type="EMBL" id="ARZX01000003">
    <property type="protein sequence ID" value="EWH14513.1"/>
    <property type="molecule type" value="Genomic_DNA"/>
</dbReference>
<evidence type="ECO:0000256" key="1">
    <source>
        <dbReference type="SAM" id="Phobius"/>
    </source>
</evidence>
<proteinExistence type="predicted"/>
<keyword evidence="1" id="KW-0472">Membrane</keyword>
<gene>
    <name evidence="2" type="ORF">KLA_04077</name>
</gene>
<dbReference type="Proteomes" id="UP000019275">
    <property type="component" value="Unassembled WGS sequence"/>
</dbReference>
<dbReference type="Pfam" id="PF09527">
    <property type="entry name" value="ATPase_gene1"/>
    <property type="match status" value="1"/>
</dbReference>
<dbReference type="RefSeq" id="WP_232228798.1">
    <property type="nucleotide sequence ID" value="NZ_ARZX01000003.1"/>
</dbReference>
<keyword evidence="1" id="KW-1133">Transmembrane helix</keyword>
<accession>A0ABP3B9W8</accession>